<dbReference type="Proteomes" id="UP000438429">
    <property type="component" value="Unassembled WGS sequence"/>
</dbReference>
<accession>A0A6A4TR45</accession>
<sequence length="794" mass="87107">MTFKMESKHQSQTTDLKVRLRTERTEFYSQNSKIKVRKTAEKTRRLKRSTYEQRTQQQSLRFLLNVCRRWMMNRWQNIHGDVEDGGELETENCVFRQLLDEVCSDQDFFRKVELKLNIDYLHSVLSSDPAPLDPLALDKRERELGSTLTRGYLDSHDFPTPELLDFSALEEPVWTQKRENLDSPVSSDAGVSDFVPLREPKQEALVAILKEMSHQLSAHSYSERVPGDTPHVKDRAQTCEAKELDTDPNHSGHNAAPSQTKDGALLSAAAPDFFSAINAACGLCNDGRSPAAHSSTLSEHSATDALASDLEAAGRDTSAASSAAEDSGPDVSEDASASFSDLADSRSVQLSQAIRRGPAHSESPPTSGAAGSTQDPPVPRFGADSLTGGQPQSASPPALKVQAWKTLLPLRMKRSEEQQSPRNINPKPSGPLKDKSHAPKDNLDNASTSAACSSFVTDAHPDLLEKSAATSASQSKAAVKAREEETPGVTSERTEENGEDDTELAKIRRQQPSNREAKEGLRNEVKKKDGQECKPSEESFSKTATCSGDEGSVGEQSPGNRRKIQQRDTEGSEAGSSPERDMQGKLGASANKDLTAREASEGVVHENRRPVSPPAPSFLQSPRVQTSAHLMKDKITDVRGSRRAPGEDPLSQRSEGERPGSRPESQSAAACEEIPATETTRHRSSPQLSTDERAAVKVEGAERPHRTRSLMRRHRREQGPSEETDTRASEVEEEETEREILGTPTKRRKWKSKAEGRAAEQKSGEDGSGDKVETLDTRSPRTRSKTRADVTEDD</sequence>
<comment type="caution">
    <text evidence="2">The sequence shown here is derived from an EMBL/GenBank/DDBJ whole genome shotgun (WGS) entry which is preliminary data.</text>
</comment>
<feature type="compositionally biased region" description="Basic and acidic residues" evidence="1">
    <location>
        <begin position="594"/>
        <end position="609"/>
    </location>
</feature>
<dbReference type="AlphaFoldDB" id="A0A6A4TR45"/>
<feature type="compositionally biased region" description="Basic residues" evidence="1">
    <location>
        <begin position="705"/>
        <end position="716"/>
    </location>
</feature>
<evidence type="ECO:0000313" key="2">
    <source>
        <dbReference type="EMBL" id="KAF0045704.1"/>
    </source>
</evidence>
<feature type="compositionally biased region" description="Polar residues" evidence="1">
    <location>
        <begin position="363"/>
        <end position="375"/>
    </location>
</feature>
<feature type="compositionally biased region" description="Basic and acidic residues" evidence="1">
    <location>
        <begin position="752"/>
        <end position="779"/>
    </location>
</feature>
<protein>
    <submittedName>
        <fullName evidence="2">Uncharacterized protein</fullName>
    </submittedName>
</protein>
<feature type="compositionally biased region" description="Basic and acidic residues" evidence="1">
    <location>
        <begin position="515"/>
        <end position="540"/>
    </location>
</feature>
<dbReference type="EMBL" id="VEVO01000002">
    <property type="protein sequence ID" value="KAF0045704.1"/>
    <property type="molecule type" value="Genomic_DNA"/>
</dbReference>
<feature type="compositionally biased region" description="Low complexity" evidence="1">
    <location>
        <begin position="466"/>
        <end position="478"/>
    </location>
</feature>
<feature type="region of interest" description="Disordered" evidence="1">
    <location>
        <begin position="466"/>
        <end position="794"/>
    </location>
</feature>
<feature type="region of interest" description="Disordered" evidence="1">
    <location>
        <begin position="311"/>
        <end position="447"/>
    </location>
</feature>
<dbReference type="PROSITE" id="PS50096">
    <property type="entry name" value="IQ"/>
    <property type="match status" value="1"/>
</dbReference>
<evidence type="ECO:0000256" key="1">
    <source>
        <dbReference type="SAM" id="MobiDB-lite"/>
    </source>
</evidence>
<feature type="compositionally biased region" description="Basic and acidic residues" evidence="1">
    <location>
        <begin position="432"/>
        <end position="443"/>
    </location>
</feature>
<feature type="compositionally biased region" description="Basic and acidic residues" evidence="1">
    <location>
        <begin position="630"/>
        <end position="646"/>
    </location>
</feature>
<evidence type="ECO:0000313" key="3">
    <source>
        <dbReference type="Proteomes" id="UP000438429"/>
    </source>
</evidence>
<organism evidence="2 3">
    <name type="scientific">Scophthalmus maximus</name>
    <name type="common">Turbot</name>
    <name type="synonym">Psetta maxima</name>
    <dbReference type="NCBI Taxonomy" id="52904"/>
    <lineage>
        <taxon>Eukaryota</taxon>
        <taxon>Metazoa</taxon>
        <taxon>Chordata</taxon>
        <taxon>Craniata</taxon>
        <taxon>Vertebrata</taxon>
        <taxon>Euteleostomi</taxon>
        <taxon>Actinopterygii</taxon>
        <taxon>Neopterygii</taxon>
        <taxon>Teleostei</taxon>
        <taxon>Neoteleostei</taxon>
        <taxon>Acanthomorphata</taxon>
        <taxon>Carangaria</taxon>
        <taxon>Pleuronectiformes</taxon>
        <taxon>Pleuronectoidei</taxon>
        <taxon>Scophthalmidae</taxon>
        <taxon>Scophthalmus</taxon>
    </lineage>
</organism>
<gene>
    <name evidence="2" type="ORF">F2P81_002233</name>
</gene>
<feature type="compositionally biased region" description="Basic and acidic residues" evidence="1">
    <location>
        <begin position="690"/>
        <end position="704"/>
    </location>
</feature>
<reference evidence="2 3" key="1">
    <citation type="submission" date="2019-06" db="EMBL/GenBank/DDBJ databases">
        <title>Draft genomes of female and male turbot (Scophthalmus maximus).</title>
        <authorList>
            <person name="Xu H."/>
            <person name="Xu X.-W."/>
            <person name="Shao C."/>
            <person name="Chen S."/>
        </authorList>
    </citation>
    <scope>NUCLEOTIDE SEQUENCE [LARGE SCALE GENOMIC DNA]</scope>
    <source>
        <strain evidence="2">Ysfricsl-2016a</strain>
        <tissue evidence="2">Blood</tissue>
    </source>
</reference>
<name>A0A6A4TR45_SCOMX</name>
<feature type="compositionally biased region" description="Polar residues" evidence="1">
    <location>
        <begin position="618"/>
        <end position="628"/>
    </location>
</feature>
<proteinExistence type="predicted"/>
<feature type="compositionally biased region" description="Low complexity" evidence="1">
    <location>
        <begin position="334"/>
        <end position="347"/>
    </location>
</feature>